<dbReference type="FunFam" id="1.20.1050.10:FF:000008">
    <property type="entry name" value="Glutathione S-transferase theta-1"/>
    <property type="match status" value="1"/>
</dbReference>
<accession>A0A5A9PDB7</accession>
<evidence type="ECO:0000256" key="2">
    <source>
        <dbReference type="ARBA" id="ARBA00009899"/>
    </source>
</evidence>
<feature type="domain" description="GST C-terminal" evidence="9">
    <location>
        <begin position="88"/>
        <end position="240"/>
    </location>
</feature>
<dbReference type="GO" id="GO:0004364">
    <property type="term" value="F:glutathione transferase activity"/>
    <property type="evidence" value="ECO:0007669"/>
    <property type="project" value="UniProtKB-EC"/>
</dbReference>
<dbReference type="PANTHER" id="PTHR43917">
    <property type="match status" value="1"/>
</dbReference>
<dbReference type="InterPro" id="IPR051369">
    <property type="entry name" value="GST_Theta"/>
</dbReference>
<comment type="caution">
    <text evidence="10">The sequence shown here is derived from an EMBL/GenBank/DDBJ whole genome shotgun (WGS) entry which is preliminary data.</text>
</comment>
<comment type="subcellular location">
    <subcellularLocation>
        <location evidence="1">Cytoplasm</location>
    </subcellularLocation>
</comment>
<dbReference type="InterPro" id="IPR036249">
    <property type="entry name" value="Thioredoxin-like_sf"/>
</dbReference>
<proteinExistence type="inferred from homology"/>
<keyword evidence="11" id="KW-1185">Reference proteome</keyword>
<organism evidence="10 11">
    <name type="scientific">Triplophysa tibetana</name>
    <dbReference type="NCBI Taxonomy" id="1572043"/>
    <lineage>
        <taxon>Eukaryota</taxon>
        <taxon>Metazoa</taxon>
        <taxon>Chordata</taxon>
        <taxon>Craniata</taxon>
        <taxon>Vertebrata</taxon>
        <taxon>Euteleostomi</taxon>
        <taxon>Actinopterygii</taxon>
        <taxon>Neopterygii</taxon>
        <taxon>Teleostei</taxon>
        <taxon>Ostariophysi</taxon>
        <taxon>Cypriniformes</taxon>
        <taxon>Nemacheilidae</taxon>
        <taxon>Triplophysa</taxon>
    </lineage>
</organism>
<comment type="similarity">
    <text evidence="2">Belongs to the GST superfamily. Theta family.</text>
</comment>
<sequence>MVLEIYLDLFSQPCRSVYIFAKKNNIQFDHKRIVLFDGEQYNEEYGRINVLRKLPAIRDGDFCLAESVAILMYLAEKFHSPDHWYPADLQKHARVNEYLSWQHSAIRMYAAKILWLKLLIPKAMEVEVPKDKMDSAIEYLNGALQQFEEKFLQDRPFIVGDQISLADLVAVVEIIQPLGAGLDVFENRPKLRAWKDRVREAVGAELFDEAHQDILSCQEIVETMDRNKFDTMKPKIVKYFLS</sequence>
<dbReference type="SUPFAM" id="SSF47616">
    <property type="entry name" value="GST C-terminal domain-like"/>
    <property type="match status" value="1"/>
</dbReference>
<dbReference type="Gene3D" id="1.20.1050.10">
    <property type="match status" value="1"/>
</dbReference>
<protein>
    <recommendedName>
        <fullName evidence="4">glutathione transferase</fullName>
        <ecNumber evidence="4">2.5.1.18</ecNumber>
    </recommendedName>
</protein>
<dbReference type="PANTHER" id="PTHR43917:SF9">
    <property type="entry name" value="GLUTATHIONE S-TRANSFERASE THETA-1"/>
    <property type="match status" value="1"/>
</dbReference>
<evidence type="ECO:0000256" key="7">
    <source>
        <dbReference type="ARBA" id="ARBA00047960"/>
    </source>
</evidence>
<dbReference type="InterPro" id="IPR004045">
    <property type="entry name" value="Glutathione_S-Trfase_N"/>
</dbReference>
<dbReference type="EMBL" id="SOYY01000006">
    <property type="protein sequence ID" value="KAA0719913.1"/>
    <property type="molecule type" value="Genomic_DNA"/>
</dbReference>
<dbReference type="FunFam" id="3.40.30.10:FF:000176">
    <property type="entry name" value="Glutathione S-transferase theta-1"/>
    <property type="match status" value="1"/>
</dbReference>
<dbReference type="Pfam" id="PF00043">
    <property type="entry name" value="GST_C"/>
    <property type="match status" value="1"/>
</dbReference>
<dbReference type="GO" id="GO:0005737">
    <property type="term" value="C:cytoplasm"/>
    <property type="evidence" value="ECO:0007669"/>
    <property type="project" value="UniProtKB-SubCell"/>
</dbReference>
<evidence type="ECO:0000256" key="4">
    <source>
        <dbReference type="ARBA" id="ARBA00012452"/>
    </source>
</evidence>
<gene>
    <name evidence="10" type="ORF">E1301_Tti011660</name>
</gene>
<evidence type="ECO:0000256" key="1">
    <source>
        <dbReference type="ARBA" id="ARBA00004496"/>
    </source>
</evidence>
<dbReference type="InterPro" id="IPR040079">
    <property type="entry name" value="Glutathione_S-Trfase"/>
</dbReference>
<evidence type="ECO:0000256" key="3">
    <source>
        <dbReference type="ARBA" id="ARBA00011738"/>
    </source>
</evidence>
<dbReference type="SFLD" id="SFLDS00019">
    <property type="entry name" value="Glutathione_Transferase_(cytos"/>
    <property type="match status" value="1"/>
</dbReference>
<dbReference type="PROSITE" id="PS50404">
    <property type="entry name" value="GST_NTER"/>
    <property type="match status" value="1"/>
</dbReference>
<keyword evidence="6 10" id="KW-0808">Transferase</keyword>
<evidence type="ECO:0000256" key="5">
    <source>
        <dbReference type="ARBA" id="ARBA00022490"/>
    </source>
</evidence>
<dbReference type="Gene3D" id="3.40.30.10">
    <property type="entry name" value="Glutaredoxin"/>
    <property type="match status" value="1"/>
</dbReference>
<dbReference type="OrthoDB" id="422574at2759"/>
<dbReference type="EC" id="2.5.1.18" evidence="4"/>
<dbReference type="Proteomes" id="UP000324632">
    <property type="component" value="Chromosome 6"/>
</dbReference>
<dbReference type="GO" id="GO:0006749">
    <property type="term" value="P:glutathione metabolic process"/>
    <property type="evidence" value="ECO:0007669"/>
    <property type="project" value="TreeGrafter"/>
</dbReference>
<evidence type="ECO:0000259" key="9">
    <source>
        <dbReference type="PROSITE" id="PS50405"/>
    </source>
</evidence>
<dbReference type="CDD" id="cd03050">
    <property type="entry name" value="GST_N_Theta"/>
    <property type="match status" value="1"/>
</dbReference>
<dbReference type="InterPro" id="IPR010987">
    <property type="entry name" value="Glutathione-S-Trfase_C-like"/>
</dbReference>
<dbReference type="CDD" id="cd03183">
    <property type="entry name" value="GST_C_Theta"/>
    <property type="match status" value="1"/>
</dbReference>
<reference evidence="10 11" key="1">
    <citation type="journal article" date="2019" name="Mol. Ecol. Resour.">
        <title>Chromosome-level genome assembly of Triplophysa tibetana, a fish adapted to the harsh high-altitude environment of the Tibetan Plateau.</title>
        <authorList>
            <person name="Yang X."/>
            <person name="Liu H."/>
            <person name="Ma Z."/>
            <person name="Zou Y."/>
            <person name="Zou M."/>
            <person name="Mao Y."/>
            <person name="Li X."/>
            <person name="Wang H."/>
            <person name="Chen T."/>
            <person name="Wang W."/>
            <person name="Yang R."/>
        </authorList>
    </citation>
    <scope>NUCLEOTIDE SEQUENCE [LARGE SCALE GENOMIC DNA]</scope>
    <source>
        <strain evidence="10">TTIB1903HZAU</strain>
        <tissue evidence="10">Muscle</tissue>
    </source>
</reference>
<evidence type="ECO:0000256" key="6">
    <source>
        <dbReference type="ARBA" id="ARBA00022679"/>
    </source>
</evidence>
<keyword evidence="5" id="KW-0963">Cytoplasm</keyword>
<dbReference type="Pfam" id="PF02798">
    <property type="entry name" value="GST_N"/>
    <property type="match status" value="1"/>
</dbReference>
<comment type="catalytic activity">
    <reaction evidence="7">
        <text>RX + glutathione = an S-substituted glutathione + a halide anion + H(+)</text>
        <dbReference type="Rhea" id="RHEA:16437"/>
        <dbReference type="ChEBI" id="CHEBI:15378"/>
        <dbReference type="ChEBI" id="CHEBI:16042"/>
        <dbReference type="ChEBI" id="CHEBI:17792"/>
        <dbReference type="ChEBI" id="CHEBI:57925"/>
        <dbReference type="ChEBI" id="CHEBI:90779"/>
        <dbReference type="EC" id="2.5.1.18"/>
    </reaction>
</comment>
<dbReference type="SFLD" id="SFLDG00358">
    <property type="entry name" value="Main_(cytGST)"/>
    <property type="match status" value="1"/>
</dbReference>
<dbReference type="PROSITE" id="PS50405">
    <property type="entry name" value="GST_CTER"/>
    <property type="match status" value="1"/>
</dbReference>
<feature type="domain" description="GST N-terminal" evidence="8">
    <location>
        <begin position="1"/>
        <end position="82"/>
    </location>
</feature>
<dbReference type="AlphaFoldDB" id="A0A5A9PDB7"/>
<name>A0A5A9PDB7_9TELE</name>
<evidence type="ECO:0000313" key="10">
    <source>
        <dbReference type="EMBL" id="KAA0719913.1"/>
    </source>
</evidence>
<dbReference type="InterPro" id="IPR004046">
    <property type="entry name" value="GST_C"/>
</dbReference>
<dbReference type="InterPro" id="IPR040077">
    <property type="entry name" value="GST_C_Theta"/>
</dbReference>
<evidence type="ECO:0000313" key="11">
    <source>
        <dbReference type="Proteomes" id="UP000324632"/>
    </source>
</evidence>
<dbReference type="InterPro" id="IPR040075">
    <property type="entry name" value="GST_N_Theta"/>
</dbReference>
<dbReference type="SUPFAM" id="SSF52833">
    <property type="entry name" value="Thioredoxin-like"/>
    <property type="match status" value="1"/>
</dbReference>
<comment type="subunit">
    <text evidence="3">Homodimer.</text>
</comment>
<evidence type="ECO:0000259" key="8">
    <source>
        <dbReference type="PROSITE" id="PS50404"/>
    </source>
</evidence>
<dbReference type="InterPro" id="IPR036282">
    <property type="entry name" value="Glutathione-S-Trfase_C_sf"/>
</dbReference>